<proteinExistence type="predicted"/>
<protein>
    <recommendedName>
        <fullName evidence="3">PD-(D/E)XK nuclease superfamily protein</fullName>
    </recommendedName>
</protein>
<organism evidence="1 2">
    <name type="scientific">Butyribacter intestini</name>
    <dbReference type="NCBI Taxonomy" id="1703332"/>
    <lineage>
        <taxon>Bacteria</taxon>
        <taxon>Bacillati</taxon>
        <taxon>Bacillota</taxon>
        <taxon>Clostridia</taxon>
        <taxon>Lachnospirales</taxon>
        <taxon>Lachnospiraceae</taxon>
        <taxon>Butyribacter</taxon>
    </lineage>
</organism>
<evidence type="ECO:0000313" key="1">
    <source>
        <dbReference type="EMBL" id="KQC86265.1"/>
    </source>
</evidence>
<keyword evidence="2" id="KW-1185">Reference proteome</keyword>
<sequence length="331" mass="38524">MATLMFNTNQEINSIFQLLGTQENDITKAIVWVLKTCPSVLKGLIKKICGIEADCDKVTIEYQKFEIVNDNHTYTDIEIYDEDNFHIILEAKRGWILPQSQQLEIYAQKSSFYDSVKAITKIFSISECSEEYADRYLSIHKTENGIEIGHVSWKSFEKICVSARNISSNKEKYIIDEFLIYLKGIMTMRNTNSNSVYVVSLAYSEACDGYTYIDVVKKTRHYFCPRKWFKNDANVPNYLGFRYDARFQEVCHVDDYVITRNLHDILAYMPDHEETEEYYVFSLGEPIEPHKEVKCGSKVVRSTRIYADIDLLLTCDTLTEAMEKTKARKEC</sequence>
<name>A0AAW3JV84_9FIRM</name>
<dbReference type="RefSeq" id="WP_055941634.1">
    <property type="nucleotide sequence ID" value="NZ_LLKB01000001.1"/>
</dbReference>
<dbReference type="Proteomes" id="UP000050833">
    <property type="component" value="Unassembled WGS sequence"/>
</dbReference>
<reference evidence="1 2" key="1">
    <citation type="submission" date="2015-10" db="EMBL/GenBank/DDBJ databases">
        <title>Butyribacter intestini gen. nov., sp. nov., a butyric acid-producing bacterium of the family Lachnospiraceae isolated from the human faeces.</title>
        <authorList>
            <person name="Zou Y."/>
            <person name="Xue W."/>
            <person name="Luo G."/>
            <person name="Lv M."/>
        </authorList>
    </citation>
    <scope>NUCLEOTIDE SEQUENCE [LARGE SCALE GENOMIC DNA]</scope>
    <source>
        <strain evidence="1 2">TF01-11</strain>
    </source>
</reference>
<gene>
    <name evidence="1" type="ORF">APZ18_03495</name>
</gene>
<comment type="caution">
    <text evidence="1">The sequence shown here is derived from an EMBL/GenBank/DDBJ whole genome shotgun (WGS) entry which is preliminary data.</text>
</comment>
<evidence type="ECO:0008006" key="3">
    <source>
        <dbReference type="Google" id="ProtNLM"/>
    </source>
</evidence>
<dbReference type="AlphaFoldDB" id="A0AAW3JV84"/>
<evidence type="ECO:0000313" key="2">
    <source>
        <dbReference type="Proteomes" id="UP000050833"/>
    </source>
</evidence>
<dbReference type="EMBL" id="LLKB01000001">
    <property type="protein sequence ID" value="KQC86265.1"/>
    <property type="molecule type" value="Genomic_DNA"/>
</dbReference>
<accession>A0AAW3JV84</accession>